<comment type="similarity">
    <text evidence="5">Belongs to the 4-toluene sulfonate uptake permease (TSUP) (TC 2.A.102) family.</text>
</comment>
<feature type="transmembrane region" description="Helical" evidence="5">
    <location>
        <begin position="214"/>
        <end position="230"/>
    </location>
</feature>
<dbReference type="PANTHER" id="PTHR43701:SF2">
    <property type="entry name" value="MEMBRANE TRANSPORTER PROTEIN YJNA-RELATED"/>
    <property type="match status" value="1"/>
</dbReference>
<gene>
    <name evidence="6" type="ORF">M2350_002508</name>
</gene>
<organism evidence="6 7">
    <name type="scientific">Candidatus Fervidibacter sacchari</name>
    <dbReference type="NCBI Taxonomy" id="1448929"/>
    <lineage>
        <taxon>Bacteria</taxon>
        <taxon>Candidatus Fervidibacterota</taxon>
        <taxon>Candidatus Fervidibacter</taxon>
    </lineage>
</organism>
<feature type="transmembrane region" description="Helical" evidence="5">
    <location>
        <begin position="70"/>
        <end position="92"/>
    </location>
</feature>
<comment type="subcellular location">
    <subcellularLocation>
        <location evidence="5">Cell membrane</location>
        <topology evidence="5">Multi-pass membrane protein</topology>
    </subcellularLocation>
    <subcellularLocation>
        <location evidence="1">Membrane</location>
        <topology evidence="1">Multi-pass membrane protein</topology>
    </subcellularLocation>
</comment>
<keyword evidence="5" id="KW-1003">Cell membrane</keyword>
<reference evidence="6 7" key="1">
    <citation type="submission" date="2022-08" db="EMBL/GenBank/DDBJ databases">
        <title>Bacterial and archaeal communities from various locations to study Microbial Dark Matter (Phase II).</title>
        <authorList>
            <person name="Stepanauskas R."/>
        </authorList>
    </citation>
    <scope>NUCLEOTIDE SEQUENCE [LARGE SCALE GENOMIC DNA]</scope>
    <source>
        <strain evidence="6 7">PD1</strain>
    </source>
</reference>
<feature type="transmembrane region" description="Helical" evidence="5">
    <location>
        <begin position="41"/>
        <end position="58"/>
    </location>
</feature>
<feature type="transmembrane region" description="Helical" evidence="5">
    <location>
        <begin position="6"/>
        <end position="34"/>
    </location>
</feature>
<dbReference type="EMBL" id="JANUCP010000004">
    <property type="protein sequence ID" value="MCS3920091.1"/>
    <property type="molecule type" value="Genomic_DNA"/>
</dbReference>
<accession>A0ABT2EQA5</accession>
<keyword evidence="3 5" id="KW-1133">Transmembrane helix</keyword>
<sequence length="260" mass="26834">MEIFLVVAGFLVGIAVGATAIGAGLLTVPFLMLLGIRPTEAVGTALAINLATRLVAAWQHSRQKTVHYGWVASMALGSIPSAVLTIFLLSFFKAKMSVESLDTTVAKVVGAMLVIMSLVGIFSEFAMHHQKLGKPLLLKLGEGWKGKALAVLTGAFTGASTTSTGIGAGGIIVAFLATCTSLDPSLVVGTSVFHGVLLTSVSLLGHAWVGELNFLTAALFLVGSLPGALFGSRISLLVPKRALKLTLLTIVLASGVRALI</sequence>
<evidence type="ECO:0000256" key="5">
    <source>
        <dbReference type="RuleBase" id="RU363041"/>
    </source>
</evidence>
<evidence type="ECO:0000256" key="3">
    <source>
        <dbReference type="ARBA" id="ARBA00022989"/>
    </source>
</evidence>
<evidence type="ECO:0000313" key="7">
    <source>
        <dbReference type="Proteomes" id="UP001204798"/>
    </source>
</evidence>
<keyword evidence="4 5" id="KW-0472">Membrane</keyword>
<dbReference type="InterPro" id="IPR002781">
    <property type="entry name" value="TM_pro_TauE-like"/>
</dbReference>
<evidence type="ECO:0000256" key="4">
    <source>
        <dbReference type="ARBA" id="ARBA00023136"/>
    </source>
</evidence>
<comment type="caution">
    <text evidence="6">The sequence shown here is derived from an EMBL/GenBank/DDBJ whole genome shotgun (WGS) entry which is preliminary data.</text>
</comment>
<evidence type="ECO:0000313" key="6">
    <source>
        <dbReference type="EMBL" id="MCS3920091.1"/>
    </source>
</evidence>
<dbReference type="InterPro" id="IPR051598">
    <property type="entry name" value="TSUP/Inactive_protease-like"/>
</dbReference>
<feature type="transmembrane region" description="Helical" evidence="5">
    <location>
        <begin position="148"/>
        <end position="179"/>
    </location>
</feature>
<feature type="transmembrane region" description="Helical" evidence="5">
    <location>
        <begin position="186"/>
        <end position="208"/>
    </location>
</feature>
<keyword evidence="7" id="KW-1185">Reference proteome</keyword>
<feature type="transmembrane region" description="Helical" evidence="5">
    <location>
        <begin position="104"/>
        <end position="128"/>
    </location>
</feature>
<dbReference type="PANTHER" id="PTHR43701">
    <property type="entry name" value="MEMBRANE TRANSPORTER PROTEIN MJ0441-RELATED"/>
    <property type="match status" value="1"/>
</dbReference>
<keyword evidence="2 5" id="KW-0812">Transmembrane</keyword>
<dbReference type="Proteomes" id="UP001204798">
    <property type="component" value="Unassembled WGS sequence"/>
</dbReference>
<dbReference type="RefSeq" id="WP_259097597.1">
    <property type="nucleotide sequence ID" value="NZ_CP130454.1"/>
</dbReference>
<dbReference type="Pfam" id="PF01925">
    <property type="entry name" value="TauE"/>
    <property type="match status" value="1"/>
</dbReference>
<name>A0ABT2EQA5_9BACT</name>
<proteinExistence type="inferred from homology"/>
<evidence type="ECO:0000256" key="2">
    <source>
        <dbReference type="ARBA" id="ARBA00022692"/>
    </source>
</evidence>
<evidence type="ECO:0000256" key="1">
    <source>
        <dbReference type="ARBA" id="ARBA00004141"/>
    </source>
</evidence>
<protein>
    <recommendedName>
        <fullName evidence="5">Probable membrane transporter protein</fullName>
    </recommendedName>
</protein>